<protein>
    <submittedName>
        <fullName evidence="2">Uncharacterized protein</fullName>
    </submittedName>
</protein>
<keyword evidence="3" id="KW-1185">Reference proteome</keyword>
<accession>A0A5N6K069</accession>
<evidence type="ECO:0000313" key="2">
    <source>
        <dbReference type="EMBL" id="KAB8295109.1"/>
    </source>
</evidence>
<dbReference type="AlphaFoldDB" id="A0A5N6K069"/>
<dbReference type="EMBL" id="VIGI01000010">
    <property type="protein sequence ID" value="KAB8295109.1"/>
    <property type="molecule type" value="Genomic_DNA"/>
</dbReference>
<proteinExistence type="predicted"/>
<feature type="region of interest" description="Disordered" evidence="1">
    <location>
        <begin position="1"/>
        <end position="45"/>
    </location>
</feature>
<organism evidence="2 3">
    <name type="scientific">Monilinia laxa</name>
    <name type="common">Brown rot fungus</name>
    <name type="synonym">Sclerotinia laxa</name>
    <dbReference type="NCBI Taxonomy" id="61186"/>
    <lineage>
        <taxon>Eukaryota</taxon>
        <taxon>Fungi</taxon>
        <taxon>Dikarya</taxon>
        <taxon>Ascomycota</taxon>
        <taxon>Pezizomycotina</taxon>
        <taxon>Leotiomycetes</taxon>
        <taxon>Helotiales</taxon>
        <taxon>Sclerotiniaceae</taxon>
        <taxon>Monilinia</taxon>
    </lineage>
</organism>
<evidence type="ECO:0000256" key="1">
    <source>
        <dbReference type="SAM" id="MobiDB-lite"/>
    </source>
</evidence>
<reference evidence="2 3" key="1">
    <citation type="submission" date="2019-06" db="EMBL/GenBank/DDBJ databases">
        <title>Genome Sequence of the Brown Rot Fungal Pathogen Monilinia laxa.</title>
        <authorList>
            <person name="De Miccolis Angelini R.M."/>
            <person name="Landi L."/>
            <person name="Abate D."/>
            <person name="Pollastro S."/>
            <person name="Romanazzi G."/>
            <person name="Faretra F."/>
        </authorList>
    </citation>
    <scope>NUCLEOTIDE SEQUENCE [LARGE SCALE GENOMIC DNA]</scope>
    <source>
        <strain evidence="2 3">Mlax316</strain>
    </source>
</reference>
<evidence type="ECO:0000313" key="3">
    <source>
        <dbReference type="Proteomes" id="UP000326757"/>
    </source>
</evidence>
<comment type="caution">
    <text evidence="2">The sequence shown here is derived from an EMBL/GenBank/DDBJ whole genome shotgun (WGS) entry which is preliminary data.</text>
</comment>
<feature type="compositionally biased region" description="Low complexity" evidence="1">
    <location>
        <begin position="15"/>
        <end position="29"/>
    </location>
</feature>
<name>A0A5N6K069_MONLA</name>
<dbReference type="Proteomes" id="UP000326757">
    <property type="component" value="Unassembled WGS sequence"/>
</dbReference>
<sequence length="73" mass="8469">MQRLYLEPKQYQPDGNRNNRSFSPSNNGPTRRRSLSSHDQPHDHIIANDGFMTSQQNFARSIPDYQQFAADSM</sequence>
<gene>
    <name evidence="2" type="ORF">EYC80_007044</name>
</gene>